<evidence type="ECO:0000259" key="3">
    <source>
        <dbReference type="Pfam" id="PF02826"/>
    </source>
</evidence>
<dbReference type="Pfam" id="PF02826">
    <property type="entry name" value="2-Hacid_dh_C"/>
    <property type="match status" value="1"/>
</dbReference>
<keyword evidence="5" id="KW-1185">Reference proteome</keyword>
<dbReference type="Gene3D" id="3.40.50.720">
    <property type="entry name" value="NAD(P)-binding Rossmann-like Domain"/>
    <property type="match status" value="2"/>
</dbReference>
<dbReference type="SUPFAM" id="SSF51735">
    <property type="entry name" value="NAD(P)-binding Rossmann-fold domains"/>
    <property type="match status" value="1"/>
</dbReference>
<dbReference type="InterPro" id="IPR029753">
    <property type="entry name" value="D-isomer_DH_CS"/>
</dbReference>
<dbReference type="Proteomes" id="UP001500326">
    <property type="component" value="Unassembled WGS sequence"/>
</dbReference>
<dbReference type="EMBL" id="BAAAOH010000001">
    <property type="protein sequence ID" value="GAA1972243.1"/>
    <property type="molecule type" value="Genomic_DNA"/>
</dbReference>
<sequence length="329" mass="35774">MSGSNTEVKRRAAVSMDEGLPTKLFDHSQRERLARHLTFFDNWDARYIEVLITGWGAANIGPDELDRMPALRVIHHSGGTVRGFLSREVWDRGILVTTSSAANALPVAEFTLATILFAGKDVLAVADDYARDPWIAREGERFASIGNYNRTVGIVGASQIGRRVIELLRQFDCTILVFDPYLNEADAAALGVTTVSLQELFRSSDIVSVHAPLLPQTVGMISAELLASMKRGATFINTARAGLVDQPALVRLLEQGRLKAVLDVTDPEPLPPDHPLRGLPNVLLTPHLAGAQGNELRRLGESVVREVEALAAGKPPLHPFGPDDLEKSA</sequence>
<dbReference type="PANTHER" id="PTHR10996:SF178">
    <property type="entry name" value="2-HYDROXYACID DEHYDROGENASE YGL185C-RELATED"/>
    <property type="match status" value="1"/>
</dbReference>
<keyword evidence="2" id="KW-0520">NAD</keyword>
<comment type="caution">
    <text evidence="4">The sequence shown here is derived from an EMBL/GenBank/DDBJ whole genome shotgun (WGS) entry which is preliminary data.</text>
</comment>
<dbReference type="CDD" id="cd12167">
    <property type="entry name" value="2-Hacid_dh_8"/>
    <property type="match status" value="1"/>
</dbReference>
<evidence type="ECO:0000313" key="5">
    <source>
        <dbReference type="Proteomes" id="UP001500326"/>
    </source>
</evidence>
<dbReference type="PROSITE" id="PS00670">
    <property type="entry name" value="D_2_HYDROXYACID_DH_2"/>
    <property type="match status" value="1"/>
</dbReference>
<organism evidence="4 5">
    <name type="scientific">Microbacterium pumilum</name>
    <dbReference type="NCBI Taxonomy" id="344165"/>
    <lineage>
        <taxon>Bacteria</taxon>
        <taxon>Bacillati</taxon>
        <taxon>Actinomycetota</taxon>
        <taxon>Actinomycetes</taxon>
        <taxon>Micrococcales</taxon>
        <taxon>Microbacteriaceae</taxon>
        <taxon>Microbacterium</taxon>
    </lineage>
</organism>
<dbReference type="PANTHER" id="PTHR10996">
    <property type="entry name" value="2-HYDROXYACID DEHYDROGENASE-RELATED"/>
    <property type="match status" value="1"/>
</dbReference>
<evidence type="ECO:0000256" key="1">
    <source>
        <dbReference type="ARBA" id="ARBA00023002"/>
    </source>
</evidence>
<proteinExistence type="predicted"/>
<evidence type="ECO:0000256" key="2">
    <source>
        <dbReference type="ARBA" id="ARBA00023027"/>
    </source>
</evidence>
<protein>
    <submittedName>
        <fullName evidence="4">Hydroxyacid dehydrogenase</fullName>
    </submittedName>
</protein>
<evidence type="ECO:0000313" key="4">
    <source>
        <dbReference type="EMBL" id="GAA1972243.1"/>
    </source>
</evidence>
<feature type="domain" description="D-isomer specific 2-hydroxyacid dehydrogenase NAD-binding" evidence="3">
    <location>
        <begin position="114"/>
        <end position="289"/>
    </location>
</feature>
<name>A0ABP5D0R8_9MICO</name>
<accession>A0ABP5D0R8</accession>
<dbReference type="InterPro" id="IPR006140">
    <property type="entry name" value="D-isomer_DH_NAD-bd"/>
</dbReference>
<keyword evidence="1" id="KW-0560">Oxidoreductase</keyword>
<dbReference type="SUPFAM" id="SSF52283">
    <property type="entry name" value="Formate/glycerate dehydrogenase catalytic domain-like"/>
    <property type="match status" value="1"/>
</dbReference>
<dbReference type="InterPro" id="IPR050223">
    <property type="entry name" value="D-isomer_2-hydroxyacid_DH"/>
</dbReference>
<gene>
    <name evidence="4" type="ORF">GCM10009777_00230</name>
</gene>
<reference evidence="5" key="1">
    <citation type="journal article" date="2019" name="Int. J. Syst. Evol. Microbiol.">
        <title>The Global Catalogue of Microorganisms (GCM) 10K type strain sequencing project: providing services to taxonomists for standard genome sequencing and annotation.</title>
        <authorList>
            <consortium name="The Broad Institute Genomics Platform"/>
            <consortium name="The Broad Institute Genome Sequencing Center for Infectious Disease"/>
            <person name="Wu L."/>
            <person name="Ma J."/>
        </authorList>
    </citation>
    <scope>NUCLEOTIDE SEQUENCE [LARGE SCALE GENOMIC DNA]</scope>
    <source>
        <strain evidence="5">JCM 14902</strain>
    </source>
</reference>
<dbReference type="InterPro" id="IPR036291">
    <property type="entry name" value="NAD(P)-bd_dom_sf"/>
</dbReference>